<name>L5LVF7_MYODS</name>
<dbReference type="AlphaFoldDB" id="L5LVF7"/>
<reference evidence="2" key="1">
    <citation type="journal article" date="2013" name="Science">
        <title>Comparative analysis of bat genomes provides insight into the evolution of flight and immunity.</title>
        <authorList>
            <person name="Zhang G."/>
            <person name="Cowled C."/>
            <person name="Shi Z."/>
            <person name="Huang Z."/>
            <person name="Bishop-Lilly K.A."/>
            <person name="Fang X."/>
            <person name="Wynne J.W."/>
            <person name="Xiong Z."/>
            <person name="Baker M.L."/>
            <person name="Zhao W."/>
            <person name="Tachedjian M."/>
            <person name="Zhu Y."/>
            <person name="Zhou P."/>
            <person name="Jiang X."/>
            <person name="Ng J."/>
            <person name="Yang L."/>
            <person name="Wu L."/>
            <person name="Xiao J."/>
            <person name="Feng Y."/>
            <person name="Chen Y."/>
            <person name="Sun X."/>
            <person name="Zhang Y."/>
            <person name="Marsh G.A."/>
            <person name="Crameri G."/>
            <person name="Broder C.C."/>
            <person name="Frey K.G."/>
            <person name="Wang L.F."/>
            <person name="Wang J."/>
        </authorList>
    </citation>
    <scope>NUCLEOTIDE SEQUENCE [LARGE SCALE GENOMIC DNA]</scope>
</reference>
<dbReference type="Proteomes" id="UP000010556">
    <property type="component" value="Unassembled WGS sequence"/>
</dbReference>
<sequence length="144" mass="16620">MNEEQPPLYRCGLSIRKVEWRSSWISELQRLYLNMLLGPLLTSRSVKAESLESWSPLDQFNKQSMRFVPAYGEHYCTTQNAPQPARLTKYRVMNLTKPCLHVFPENNLSLLTKKADQLGWQSTRSEVGLENQRANAYQQLAVCG</sequence>
<evidence type="ECO:0000313" key="1">
    <source>
        <dbReference type="EMBL" id="ELK30032.1"/>
    </source>
</evidence>
<accession>L5LVF7</accession>
<organism evidence="1 2">
    <name type="scientific">Myotis davidii</name>
    <name type="common">David's myotis</name>
    <dbReference type="NCBI Taxonomy" id="225400"/>
    <lineage>
        <taxon>Eukaryota</taxon>
        <taxon>Metazoa</taxon>
        <taxon>Chordata</taxon>
        <taxon>Craniata</taxon>
        <taxon>Vertebrata</taxon>
        <taxon>Euteleostomi</taxon>
        <taxon>Mammalia</taxon>
        <taxon>Eutheria</taxon>
        <taxon>Laurasiatheria</taxon>
        <taxon>Chiroptera</taxon>
        <taxon>Yangochiroptera</taxon>
        <taxon>Vespertilionidae</taxon>
        <taxon>Myotis</taxon>
    </lineage>
</organism>
<proteinExistence type="predicted"/>
<gene>
    <name evidence="1" type="ORF">MDA_GLEAN10011844</name>
</gene>
<evidence type="ECO:0000313" key="2">
    <source>
        <dbReference type="Proteomes" id="UP000010556"/>
    </source>
</evidence>
<keyword evidence="2" id="KW-1185">Reference proteome</keyword>
<protein>
    <submittedName>
        <fullName evidence="1">Uncharacterized protein</fullName>
    </submittedName>
</protein>
<dbReference type="EMBL" id="KB107329">
    <property type="protein sequence ID" value="ELK30032.1"/>
    <property type="molecule type" value="Genomic_DNA"/>
</dbReference>